<dbReference type="EMBL" id="JAQQAF010000004">
    <property type="protein sequence ID" value="KAJ8492814.1"/>
    <property type="molecule type" value="Genomic_DNA"/>
</dbReference>
<proteinExistence type="predicted"/>
<dbReference type="Proteomes" id="UP001222027">
    <property type="component" value="Unassembled WGS sequence"/>
</dbReference>
<protein>
    <submittedName>
        <fullName evidence="2">Uncharacterized protein</fullName>
    </submittedName>
</protein>
<organism evidence="2 3">
    <name type="scientific">Ensete ventricosum</name>
    <name type="common">Abyssinian banana</name>
    <name type="synonym">Musa ensete</name>
    <dbReference type="NCBI Taxonomy" id="4639"/>
    <lineage>
        <taxon>Eukaryota</taxon>
        <taxon>Viridiplantae</taxon>
        <taxon>Streptophyta</taxon>
        <taxon>Embryophyta</taxon>
        <taxon>Tracheophyta</taxon>
        <taxon>Spermatophyta</taxon>
        <taxon>Magnoliopsida</taxon>
        <taxon>Liliopsida</taxon>
        <taxon>Zingiberales</taxon>
        <taxon>Musaceae</taxon>
        <taxon>Ensete</taxon>
    </lineage>
</organism>
<comment type="caution">
    <text evidence="2">The sequence shown here is derived from an EMBL/GenBank/DDBJ whole genome shotgun (WGS) entry which is preliminary data.</text>
</comment>
<feature type="compositionally biased region" description="Basic and acidic residues" evidence="1">
    <location>
        <begin position="22"/>
        <end position="39"/>
    </location>
</feature>
<evidence type="ECO:0000313" key="2">
    <source>
        <dbReference type="EMBL" id="KAJ8492814.1"/>
    </source>
</evidence>
<sequence length="77" mass="9285">MGHTWRLRLLIRNAAGSHILRPQERWRRKGRTDDADRVSPSRIPNRRMRDTKGTRRLFASLLRSSFDSNYSMRRRFS</sequence>
<evidence type="ECO:0000256" key="1">
    <source>
        <dbReference type="SAM" id="MobiDB-lite"/>
    </source>
</evidence>
<reference evidence="2 3" key="1">
    <citation type="submission" date="2022-12" db="EMBL/GenBank/DDBJ databases">
        <title>Chromosome-scale assembly of the Ensete ventricosum genome.</title>
        <authorList>
            <person name="Dussert Y."/>
            <person name="Stocks J."/>
            <person name="Wendawek A."/>
            <person name="Woldeyes F."/>
            <person name="Nichols R.A."/>
            <person name="Borrell J.S."/>
        </authorList>
    </citation>
    <scope>NUCLEOTIDE SEQUENCE [LARGE SCALE GENOMIC DNA]</scope>
    <source>
        <strain evidence="3">cv. Maze</strain>
        <tissue evidence="2">Seeds</tissue>
    </source>
</reference>
<dbReference type="AlphaFoldDB" id="A0AAV8PQE7"/>
<feature type="region of interest" description="Disordered" evidence="1">
    <location>
        <begin position="22"/>
        <end position="49"/>
    </location>
</feature>
<gene>
    <name evidence="2" type="ORF">OPV22_014535</name>
</gene>
<keyword evidence="3" id="KW-1185">Reference proteome</keyword>
<evidence type="ECO:0000313" key="3">
    <source>
        <dbReference type="Proteomes" id="UP001222027"/>
    </source>
</evidence>
<accession>A0AAV8PQE7</accession>
<name>A0AAV8PQE7_ENSVE</name>